<feature type="domain" description="CCHC-type" evidence="3">
    <location>
        <begin position="251"/>
        <end position="266"/>
    </location>
</feature>
<keyword evidence="1" id="KW-0479">Metal-binding</keyword>
<dbReference type="InterPro" id="IPR001878">
    <property type="entry name" value="Znf_CCHC"/>
</dbReference>
<proteinExistence type="predicted"/>
<name>C5M0D5_PERM5</name>
<reference evidence="4 5" key="1">
    <citation type="submission" date="2008-07" db="EMBL/GenBank/DDBJ databases">
        <authorList>
            <person name="El-Sayed N."/>
            <person name="Caler E."/>
            <person name="Inman J."/>
            <person name="Amedeo P."/>
            <person name="Hass B."/>
            <person name="Wortman J."/>
        </authorList>
    </citation>
    <scope>NUCLEOTIDE SEQUENCE [LARGE SCALE GENOMIC DNA]</scope>
    <source>
        <strain evidence="5">ATCC 50983 / TXsc</strain>
    </source>
</reference>
<dbReference type="Proteomes" id="UP000007800">
    <property type="component" value="Unassembled WGS sequence"/>
</dbReference>
<accession>C5M0D5</accession>
<dbReference type="AlphaFoldDB" id="C5M0D5"/>
<protein>
    <recommendedName>
        <fullName evidence="3">CCHC-type domain-containing protein</fullName>
    </recommendedName>
</protein>
<gene>
    <name evidence="4" type="ORF">Pmar_PMAR009239</name>
</gene>
<keyword evidence="1" id="KW-0862">Zinc</keyword>
<sequence length="286" mass="30513">MAAVLDHDAKASLPACPRFSGEGISADEPAKSVELFLKKLSTYLQMKGLRKPAPDADEAAQHQYSMKAAGILKIALEGRAAQLVYSLPEALQDDYDGLATALRSAFGLGRLGAWKAFCRRQMKTSELTDSFLADLRALLDISHPTMQTAAKEALLRSQFIAGLPANTAARTLAIAKSEDLQVSLLSLLGLVKDHLRASKFDDVPPETLGAAGLPWQPSRLGKGRKGAGRGGKGKGRGPHKDSSQSFPPRVCWNCHESGHLKAQCPQLVKSITLAGTLNPTGGHSQQ</sequence>
<organism evidence="5">
    <name type="scientific">Perkinsus marinus (strain ATCC 50983 / TXsc)</name>
    <dbReference type="NCBI Taxonomy" id="423536"/>
    <lineage>
        <taxon>Eukaryota</taxon>
        <taxon>Sar</taxon>
        <taxon>Alveolata</taxon>
        <taxon>Perkinsozoa</taxon>
        <taxon>Perkinsea</taxon>
        <taxon>Perkinsida</taxon>
        <taxon>Perkinsidae</taxon>
        <taxon>Perkinsus</taxon>
    </lineage>
</organism>
<dbReference type="PROSITE" id="PS50158">
    <property type="entry name" value="ZF_CCHC"/>
    <property type="match status" value="1"/>
</dbReference>
<keyword evidence="5" id="KW-1185">Reference proteome</keyword>
<feature type="compositionally biased region" description="Basic residues" evidence="2">
    <location>
        <begin position="221"/>
        <end position="237"/>
    </location>
</feature>
<dbReference type="SUPFAM" id="SSF57756">
    <property type="entry name" value="Retrovirus zinc finger-like domains"/>
    <property type="match status" value="1"/>
</dbReference>
<evidence type="ECO:0000256" key="2">
    <source>
        <dbReference type="SAM" id="MobiDB-lite"/>
    </source>
</evidence>
<dbReference type="InterPro" id="IPR036875">
    <property type="entry name" value="Znf_CCHC_sf"/>
</dbReference>
<feature type="region of interest" description="Disordered" evidence="2">
    <location>
        <begin position="206"/>
        <end position="246"/>
    </location>
</feature>
<dbReference type="Gene3D" id="4.10.60.10">
    <property type="entry name" value="Zinc finger, CCHC-type"/>
    <property type="match status" value="1"/>
</dbReference>
<evidence type="ECO:0000313" key="5">
    <source>
        <dbReference type="Proteomes" id="UP000007800"/>
    </source>
</evidence>
<dbReference type="GO" id="GO:0008270">
    <property type="term" value="F:zinc ion binding"/>
    <property type="evidence" value="ECO:0007669"/>
    <property type="project" value="UniProtKB-KW"/>
</dbReference>
<evidence type="ECO:0000313" key="4">
    <source>
        <dbReference type="EMBL" id="EEQ97542.1"/>
    </source>
</evidence>
<dbReference type="GO" id="GO:0003676">
    <property type="term" value="F:nucleic acid binding"/>
    <property type="evidence" value="ECO:0007669"/>
    <property type="project" value="InterPro"/>
</dbReference>
<dbReference type="RefSeq" id="XP_002764825.1">
    <property type="nucleotide sequence ID" value="XM_002764779.1"/>
</dbReference>
<evidence type="ECO:0000259" key="3">
    <source>
        <dbReference type="PROSITE" id="PS50158"/>
    </source>
</evidence>
<dbReference type="OMA" id="SAKRVEN"/>
<dbReference type="OrthoDB" id="10558953at2759"/>
<evidence type="ECO:0000256" key="1">
    <source>
        <dbReference type="PROSITE-ProRule" id="PRU00047"/>
    </source>
</evidence>
<dbReference type="EMBL" id="GG687085">
    <property type="protein sequence ID" value="EEQ97542.1"/>
    <property type="molecule type" value="Genomic_DNA"/>
</dbReference>
<dbReference type="SMART" id="SM00343">
    <property type="entry name" value="ZnF_C2HC"/>
    <property type="match status" value="1"/>
</dbReference>
<dbReference type="InParanoid" id="C5M0D5"/>
<keyword evidence="1" id="KW-0863">Zinc-finger</keyword>
<dbReference type="GeneID" id="9055289"/>